<dbReference type="AlphaFoldDB" id="A0A1M7LKK3"/>
<evidence type="ECO:0000313" key="1">
    <source>
        <dbReference type="EMBL" id="SHM78523.1"/>
    </source>
</evidence>
<dbReference type="STRING" id="946677.SAMN05444484_109152"/>
<keyword evidence="2" id="KW-1185">Reference proteome</keyword>
<dbReference type="EMBL" id="FRBT01000009">
    <property type="protein sequence ID" value="SHM78523.1"/>
    <property type="molecule type" value="Genomic_DNA"/>
</dbReference>
<reference evidence="2" key="1">
    <citation type="submission" date="2016-11" db="EMBL/GenBank/DDBJ databases">
        <authorList>
            <person name="Varghese N."/>
            <person name="Submissions S."/>
        </authorList>
    </citation>
    <scope>NUCLEOTIDE SEQUENCE [LARGE SCALE GENOMIC DNA]</scope>
    <source>
        <strain evidence="2">DSM 24724</strain>
    </source>
</reference>
<gene>
    <name evidence="1" type="ORF">SAMN05444484_109152</name>
</gene>
<dbReference type="Pfam" id="PF14127">
    <property type="entry name" value="DUF4294"/>
    <property type="match status" value="1"/>
</dbReference>
<accession>A0A1M7LKK3</accession>
<protein>
    <recommendedName>
        <fullName evidence="3">DUF4294 domain-containing protein</fullName>
    </recommendedName>
</protein>
<evidence type="ECO:0008006" key="3">
    <source>
        <dbReference type="Google" id="ProtNLM"/>
    </source>
</evidence>
<evidence type="ECO:0000313" key="2">
    <source>
        <dbReference type="Proteomes" id="UP000184028"/>
    </source>
</evidence>
<organism evidence="1 2">
    <name type="scientific">Flavobacterium chilense</name>
    <dbReference type="NCBI Taxonomy" id="946677"/>
    <lineage>
        <taxon>Bacteria</taxon>
        <taxon>Pseudomonadati</taxon>
        <taxon>Bacteroidota</taxon>
        <taxon>Flavobacteriia</taxon>
        <taxon>Flavobacteriales</taxon>
        <taxon>Flavobacteriaceae</taxon>
        <taxon>Flavobacterium</taxon>
    </lineage>
</organism>
<dbReference type="InterPro" id="IPR025636">
    <property type="entry name" value="DUF4294"/>
</dbReference>
<sequence length="250" mass="29407">MLIYKFGIRVVYKYIILHLNYDSMRFTYCILFFALISFSAQAQVKPKENQQMGYILTEQDSILNDTIELPEIIISKEKLDPESQKQFLILQNRVYKVYPYAKLAADRLTALNQGMARLKTNREKKKYFKIVEDYLNNEFEDRLKKLSRKQGQILVKLVHRQTGITTYELIKTLKSGFKAFVSNTTANLFDITLKAEYKPFESNEDYLIETILLRAFESGRLVNQKPANPINYDELMTHWEEKAKQQKSAN</sequence>
<dbReference type="Proteomes" id="UP000184028">
    <property type="component" value="Unassembled WGS sequence"/>
</dbReference>
<proteinExistence type="predicted"/>
<name>A0A1M7LKK3_9FLAO</name>